<protein>
    <submittedName>
        <fullName evidence="2">Uncharacterized protein</fullName>
    </submittedName>
</protein>
<feature type="compositionally biased region" description="Polar residues" evidence="1">
    <location>
        <begin position="62"/>
        <end position="88"/>
    </location>
</feature>
<evidence type="ECO:0000313" key="3">
    <source>
        <dbReference type="Proteomes" id="UP000076727"/>
    </source>
</evidence>
<accession>A0A165NBJ0</accession>
<name>A0A165NBJ0_9APHY</name>
<dbReference type="Proteomes" id="UP000076727">
    <property type="component" value="Unassembled WGS sequence"/>
</dbReference>
<evidence type="ECO:0000256" key="1">
    <source>
        <dbReference type="SAM" id="MobiDB-lite"/>
    </source>
</evidence>
<organism evidence="2 3">
    <name type="scientific">Daedalea quercina L-15889</name>
    <dbReference type="NCBI Taxonomy" id="1314783"/>
    <lineage>
        <taxon>Eukaryota</taxon>
        <taxon>Fungi</taxon>
        <taxon>Dikarya</taxon>
        <taxon>Basidiomycota</taxon>
        <taxon>Agaricomycotina</taxon>
        <taxon>Agaricomycetes</taxon>
        <taxon>Polyporales</taxon>
        <taxon>Fomitopsis</taxon>
    </lineage>
</organism>
<feature type="region of interest" description="Disordered" evidence="1">
    <location>
        <begin position="53"/>
        <end position="143"/>
    </location>
</feature>
<sequence>MNLADMILDLTQTVNGGSLSYIGAYNPFPLLIPSITSVIITRFTLDLRKRALGVESSEHSGPMTTLRFSRASESSAVRSPPAGSNSECLTADIRTPPSGGGGGFTPTASHSNDIERADCTGDVDTPPPSSHEVVDARLATMDA</sequence>
<proteinExistence type="predicted"/>
<keyword evidence="3" id="KW-1185">Reference proteome</keyword>
<gene>
    <name evidence="2" type="ORF">DAEQUDRAFT_729898</name>
</gene>
<dbReference type="EMBL" id="KV429084">
    <property type="protein sequence ID" value="KZT66767.1"/>
    <property type="molecule type" value="Genomic_DNA"/>
</dbReference>
<evidence type="ECO:0000313" key="2">
    <source>
        <dbReference type="EMBL" id="KZT66767.1"/>
    </source>
</evidence>
<dbReference type="AlphaFoldDB" id="A0A165NBJ0"/>
<reference evidence="2 3" key="1">
    <citation type="journal article" date="2016" name="Mol. Biol. Evol.">
        <title>Comparative Genomics of Early-Diverging Mushroom-Forming Fungi Provides Insights into the Origins of Lignocellulose Decay Capabilities.</title>
        <authorList>
            <person name="Nagy L.G."/>
            <person name="Riley R."/>
            <person name="Tritt A."/>
            <person name="Adam C."/>
            <person name="Daum C."/>
            <person name="Floudas D."/>
            <person name="Sun H."/>
            <person name="Yadav J.S."/>
            <person name="Pangilinan J."/>
            <person name="Larsson K.H."/>
            <person name="Matsuura K."/>
            <person name="Barry K."/>
            <person name="Labutti K."/>
            <person name="Kuo R."/>
            <person name="Ohm R.A."/>
            <person name="Bhattacharya S.S."/>
            <person name="Shirouzu T."/>
            <person name="Yoshinaga Y."/>
            <person name="Martin F.M."/>
            <person name="Grigoriev I.V."/>
            <person name="Hibbett D.S."/>
        </authorList>
    </citation>
    <scope>NUCLEOTIDE SEQUENCE [LARGE SCALE GENOMIC DNA]</scope>
    <source>
        <strain evidence="2 3">L-15889</strain>
    </source>
</reference>